<dbReference type="RefSeq" id="WP_076489333.1">
    <property type="nucleotide sequence ID" value="NZ_FTMS01000014.1"/>
</dbReference>
<dbReference type="Proteomes" id="UP000186400">
    <property type="component" value="Unassembled WGS sequence"/>
</dbReference>
<dbReference type="InterPro" id="IPR036069">
    <property type="entry name" value="DUF34/NIF3_sf"/>
</dbReference>
<dbReference type="EMBL" id="FTMS01000014">
    <property type="protein sequence ID" value="SIQ74394.1"/>
    <property type="molecule type" value="Genomic_DNA"/>
</dbReference>
<accession>A0A1N6V936</accession>
<name>A0A1N6V936_9SPIO</name>
<dbReference type="InterPro" id="IPR015867">
    <property type="entry name" value="N-reg_PII/ATP_PRibTrfase_C"/>
</dbReference>
<dbReference type="STRING" id="159291.SAMN05920897_11426"/>
<keyword evidence="2" id="KW-1185">Reference proteome</keyword>
<organism evidence="1 2">
    <name type="scientific">Alkalispirochaeta americana</name>
    <dbReference type="NCBI Taxonomy" id="159291"/>
    <lineage>
        <taxon>Bacteria</taxon>
        <taxon>Pseudomonadati</taxon>
        <taxon>Spirochaetota</taxon>
        <taxon>Spirochaetia</taxon>
        <taxon>Spirochaetales</taxon>
        <taxon>Spirochaetaceae</taxon>
        <taxon>Alkalispirochaeta</taxon>
    </lineage>
</organism>
<dbReference type="AlphaFoldDB" id="A0A1N6V936"/>
<proteinExistence type="predicted"/>
<dbReference type="SUPFAM" id="SSF102705">
    <property type="entry name" value="NIF3 (NGG1p interacting factor 3)-like"/>
    <property type="match status" value="1"/>
</dbReference>
<dbReference type="PANTHER" id="PTHR41774">
    <property type="match status" value="1"/>
</dbReference>
<dbReference type="PANTHER" id="PTHR41774:SF1">
    <property type="entry name" value="NGG1P INTERACTING FACTOR NIF3"/>
    <property type="match status" value="1"/>
</dbReference>
<protein>
    <recommendedName>
        <fullName evidence="3">NGG1p interacting factor NIF3</fullName>
    </recommendedName>
</protein>
<sequence length="117" mass="13168">MFKLVFFVPPDHAEAVKEAVFQAGGGSYEKYDRCSWQSQGTGQFRPLSGSNPFIGRAGIGEAGQLERLEEFRVEILLPDHVALAAVEALLRAHPYEEPAYEVYRIFQHKDLSKEVMP</sequence>
<evidence type="ECO:0000313" key="1">
    <source>
        <dbReference type="EMBL" id="SIQ74394.1"/>
    </source>
</evidence>
<dbReference type="Gene3D" id="3.30.70.120">
    <property type="match status" value="1"/>
</dbReference>
<evidence type="ECO:0008006" key="3">
    <source>
        <dbReference type="Google" id="ProtNLM"/>
    </source>
</evidence>
<gene>
    <name evidence="1" type="ORF">SAMN05920897_11426</name>
</gene>
<reference evidence="2" key="1">
    <citation type="submission" date="2017-01" db="EMBL/GenBank/DDBJ databases">
        <authorList>
            <person name="Varghese N."/>
            <person name="Submissions S."/>
        </authorList>
    </citation>
    <scope>NUCLEOTIDE SEQUENCE [LARGE SCALE GENOMIC DNA]</scope>
    <source>
        <strain evidence="2">ASpG1</strain>
    </source>
</reference>
<dbReference type="OrthoDB" id="1690807at2"/>
<evidence type="ECO:0000313" key="2">
    <source>
        <dbReference type="Proteomes" id="UP000186400"/>
    </source>
</evidence>